<sequence>MDTAQSLSPALRLYHELIATIMQLCIPDTQYLPTSVSSHPLVMSQVCHSWRAVALTETLLWASIAIEMTARNAISVGLLAKTWLERAGTRPLRISLSLYGDAMSSQHMDTILTVYQFSSQWQEAKLFLPMSALQPPPELIQHNFPLLEDLSLAPAKDYHSDDFLITTFQTAPLLRKVTLTRDFEFEFYNLPFHQITRLDVNIMLTVEECLPLLSVCSALEYCSINIIALSVLVQTGTIVTLKALQHLSIYTYQDLSEFLDHLTLPALRTLEIRHDFETANIFWPQRELEALIARSSCSLQRLLLSEIRMTHVDLWALLEVSPKLSELEIDSHGPQPCVTDDVLRGLTPTSAMPHCLAPELQVLKLIGDFAFNQAVLLTMIESRWHCSQKDFREVKRLHELSLCLMDDLSPGVLEQLQRFNAEGLILSLS</sequence>
<dbReference type="Gene3D" id="3.80.10.10">
    <property type="entry name" value="Ribonuclease Inhibitor"/>
    <property type="match status" value="1"/>
</dbReference>
<dbReference type="EMBL" id="KV417482">
    <property type="protein sequence ID" value="KZP33555.1"/>
    <property type="molecule type" value="Genomic_DNA"/>
</dbReference>
<proteinExistence type="predicted"/>
<dbReference type="STRING" id="436010.A0A166WAI0"/>
<evidence type="ECO:0008006" key="3">
    <source>
        <dbReference type="Google" id="ProtNLM"/>
    </source>
</evidence>
<protein>
    <recommendedName>
        <fullName evidence="3">F-box domain-containing protein</fullName>
    </recommendedName>
</protein>
<accession>A0A166WAI0</accession>
<dbReference type="PANTHER" id="PTHR38926">
    <property type="entry name" value="F-BOX DOMAIN CONTAINING PROTEIN, EXPRESSED"/>
    <property type="match status" value="1"/>
</dbReference>
<name>A0A166WAI0_9AGAM</name>
<dbReference type="PANTHER" id="PTHR38926:SF72">
    <property type="entry name" value="IM:7136021-RELATED"/>
    <property type="match status" value="1"/>
</dbReference>
<dbReference type="InterPro" id="IPR032675">
    <property type="entry name" value="LRR_dom_sf"/>
</dbReference>
<organism evidence="1 2">
    <name type="scientific">Athelia psychrophila</name>
    <dbReference type="NCBI Taxonomy" id="1759441"/>
    <lineage>
        <taxon>Eukaryota</taxon>
        <taxon>Fungi</taxon>
        <taxon>Dikarya</taxon>
        <taxon>Basidiomycota</taxon>
        <taxon>Agaricomycotina</taxon>
        <taxon>Agaricomycetes</taxon>
        <taxon>Agaricomycetidae</taxon>
        <taxon>Atheliales</taxon>
        <taxon>Atheliaceae</taxon>
        <taxon>Athelia</taxon>
    </lineage>
</organism>
<keyword evidence="2" id="KW-1185">Reference proteome</keyword>
<dbReference type="AlphaFoldDB" id="A0A166WAI0"/>
<reference evidence="1 2" key="1">
    <citation type="journal article" date="2016" name="Mol. Biol. Evol.">
        <title>Comparative Genomics of Early-Diverging Mushroom-Forming Fungi Provides Insights into the Origins of Lignocellulose Decay Capabilities.</title>
        <authorList>
            <person name="Nagy L.G."/>
            <person name="Riley R."/>
            <person name="Tritt A."/>
            <person name="Adam C."/>
            <person name="Daum C."/>
            <person name="Floudas D."/>
            <person name="Sun H."/>
            <person name="Yadav J.S."/>
            <person name="Pangilinan J."/>
            <person name="Larsson K.H."/>
            <person name="Matsuura K."/>
            <person name="Barry K."/>
            <person name="Labutti K."/>
            <person name="Kuo R."/>
            <person name="Ohm R.A."/>
            <person name="Bhattacharya S.S."/>
            <person name="Shirouzu T."/>
            <person name="Yoshinaga Y."/>
            <person name="Martin F.M."/>
            <person name="Grigoriev I.V."/>
            <person name="Hibbett D.S."/>
        </authorList>
    </citation>
    <scope>NUCLEOTIDE SEQUENCE [LARGE SCALE GENOMIC DNA]</scope>
    <source>
        <strain evidence="1 2">CBS 109695</strain>
    </source>
</reference>
<gene>
    <name evidence="1" type="ORF">FIBSPDRAFT_924529</name>
</gene>
<dbReference type="OrthoDB" id="3139399at2759"/>
<dbReference type="SUPFAM" id="SSF52047">
    <property type="entry name" value="RNI-like"/>
    <property type="match status" value="1"/>
</dbReference>
<evidence type="ECO:0000313" key="2">
    <source>
        <dbReference type="Proteomes" id="UP000076532"/>
    </source>
</evidence>
<dbReference type="Proteomes" id="UP000076532">
    <property type="component" value="Unassembled WGS sequence"/>
</dbReference>
<evidence type="ECO:0000313" key="1">
    <source>
        <dbReference type="EMBL" id="KZP33555.1"/>
    </source>
</evidence>